<sequence>ERVRAALRDRACGRRRCRGRAARGGGHPARPPA</sequence>
<dbReference type="EMBL" id="CADCVO010000400">
    <property type="protein sequence ID" value="CAA9505764.1"/>
    <property type="molecule type" value="Genomic_DNA"/>
</dbReference>
<organism evidence="1">
    <name type="scientific">uncultured Solirubrobacteraceae bacterium</name>
    <dbReference type="NCBI Taxonomy" id="1162706"/>
    <lineage>
        <taxon>Bacteria</taxon>
        <taxon>Bacillati</taxon>
        <taxon>Actinomycetota</taxon>
        <taxon>Thermoleophilia</taxon>
        <taxon>Solirubrobacterales</taxon>
        <taxon>Solirubrobacteraceae</taxon>
        <taxon>environmental samples</taxon>
    </lineage>
</organism>
<dbReference type="AlphaFoldDB" id="A0A6J4SUU3"/>
<reference evidence="1" key="1">
    <citation type="submission" date="2020-02" db="EMBL/GenBank/DDBJ databases">
        <authorList>
            <person name="Meier V. D."/>
        </authorList>
    </citation>
    <scope>NUCLEOTIDE SEQUENCE</scope>
    <source>
        <strain evidence="1">AVDCRST_MAG13</strain>
    </source>
</reference>
<protein>
    <submittedName>
        <fullName evidence="1">Uncharacterized protein</fullName>
    </submittedName>
</protein>
<feature type="non-terminal residue" evidence="1">
    <location>
        <position position="33"/>
    </location>
</feature>
<feature type="non-terminal residue" evidence="1">
    <location>
        <position position="1"/>
    </location>
</feature>
<proteinExistence type="predicted"/>
<name>A0A6J4SUU3_9ACTN</name>
<accession>A0A6J4SUU3</accession>
<evidence type="ECO:0000313" key="1">
    <source>
        <dbReference type="EMBL" id="CAA9505764.1"/>
    </source>
</evidence>
<gene>
    <name evidence="1" type="ORF">AVDCRST_MAG13-2517</name>
</gene>